<evidence type="ECO:0000313" key="2">
    <source>
        <dbReference type="Proteomes" id="UP001055879"/>
    </source>
</evidence>
<gene>
    <name evidence="1" type="ORF">L6452_24666</name>
</gene>
<sequence>MHSPTNYRNKKKRKRNDIVDHSQPQSVSPAIANPNNNNTTGFDSSSAFRQQPMADQIMEYSFDRVHPIEYKFVPTDQELITHFLLNKINNQHLPNNKIGNVDIYQDHPQNIVGQWYFFTPRNRYMNSNKVDRKAGDGYWKAIKFDKEITDENGTKIGVKNSLVYHQGNDRIKTDWMMQEFVVAADHHRQPLDESDNKLYDYVLCKIYKKRNSGGRQQANTNQVVTDQDHHADPTIVRAPILDQEPRPEQRVTQYHPSMISNTLNFRHPSMGGLPRDIVNHDMRYGQPFRPRVPPPRPPYRPPPRPHVGLFDDERPNYIVRSSVVFNRSAGPSTSTNQQPLHVAPTPPYRPPPRPHVGHFPNEPNYKAVSPSAGFSRSAGPSTSTNPQPLPAPSDDYIWDLTELEQLMNSQKPKSPR</sequence>
<dbReference type="Proteomes" id="UP001055879">
    <property type="component" value="Linkage Group LG08"/>
</dbReference>
<reference evidence="1 2" key="2">
    <citation type="journal article" date="2022" name="Mol. Ecol. Resour.">
        <title>The genomes of chicory, endive, great burdock and yacon provide insights into Asteraceae paleo-polyploidization history and plant inulin production.</title>
        <authorList>
            <person name="Fan W."/>
            <person name="Wang S."/>
            <person name="Wang H."/>
            <person name="Wang A."/>
            <person name="Jiang F."/>
            <person name="Liu H."/>
            <person name="Zhao H."/>
            <person name="Xu D."/>
            <person name="Zhang Y."/>
        </authorList>
    </citation>
    <scope>NUCLEOTIDE SEQUENCE [LARGE SCALE GENOMIC DNA]</scope>
    <source>
        <strain evidence="2">cv. Niubang</strain>
    </source>
</reference>
<proteinExistence type="predicted"/>
<dbReference type="EMBL" id="CM042054">
    <property type="protein sequence ID" value="KAI3706733.1"/>
    <property type="molecule type" value="Genomic_DNA"/>
</dbReference>
<keyword evidence="2" id="KW-1185">Reference proteome</keyword>
<reference evidence="2" key="1">
    <citation type="journal article" date="2022" name="Mol. Ecol. Resour.">
        <title>The genomes of chicory, endive, great burdock and yacon provide insights into Asteraceae palaeo-polyploidization history and plant inulin production.</title>
        <authorList>
            <person name="Fan W."/>
            <person name="Wang S."/>
            <person name="Wang H."/>
            <person name="Wang A."/>
            <person name="Jiang F."/>
            <person name="Liu H."/>
            <person name="Zhao H."/>
            <person name="Xu D."/>
            <person name="Zhang Y."/>
        </authorList>
    </citation>
    <scope>NUCLEOTIDE SEQUENCE [LARGE SCALE GENOMIC DNA]</scope>
    <source>
        <strain evidence="2">cv. Niubang</strain>
    </source>
</reference>
<name>A0ACB9AAB3_ARCLA</name>
<comment type="caution">
    <text evidence="1">The sequence shown here is derived from an EMBL/GenBank/DDBJ whole genome shotgun (WGS) entry which is preliminary data.</text>
</comment>
<accession>A0ACB9AAB3</accession>
<evidence type="ECO:0000313" key="1">
    <source>
        <dbReference type="EMBL" id="KAI3706733.1"/>
    </source>
</evidence>
<organism evidence="1 2">
    <name type="scientific">Arctium lappa</name>
    <name type="common">Greater burdock</name>
    <name type="synonym">Lappa major</name>
    <dbReference type="NCBI Taxonomy" id="4217"/>
    <lineage>
        <taxon>Eukaryota</taxon>
        <taxon>Viridiplantae</taxon>
        <taxon>Streptophyta</taxon>
        <taxon>Embryophyta</taxon>
        <taxon>Tracheophyta</taxon>
        <taxon>Spermatophyta</taxon>
        <taxon>Magnoliopsida</taxon>
        <taxon>eudicotyledons</taxon>
        <taxon>Gunneridae</taxon>
        <taxon>Pentapetalae</taxon>
        <taxon>asterids</taxon>
        <taxon>campanulids</taxon>
        <taxon>Asterales</taxon>
        <taxon>Asteraceae</taxon>
        <taxon>Carduoideae</taxon>
        <taxon>Cardueae</taxon>
        <taxon>Arctiinae</taxon>
        <taxon>Arctium</taxon>
    </lineage>
</organism>
<protein>
    <submittedName>
        <fullName evidence="1">Uncharacterized protein</fullName>
    </submittedName>
</protein>